<keyword evidence="3" id="KW-0862">Zinc</keyword>
<keyword evidence="2 4" id="KW-0863">Zinc-finger</keyword>
<keyword evidence="7" id="KW-1185">Reference proteome</keyword>
<evidence type="ECO:0000256" key="2">
    <source>
        <dbReference type="ARBA" id="ARBA00022771"/>
    </source>
</evidence>
<name>A0AAD7U7C1_9STRA</name>
<proteinExistence type="predicted"/>
<gene>
    <name evidence="6" type="ORF">CTAYLR_008561</name>
</gene>
<comment type="caution">
    <text evidence="6">The sequence shown here is derived from an EMBL/GenBank/DDBJ whole genome shotgun (WGS) entry which is preliminary data.</text>
</comment>
<protein>
    <recommendedName>
        <fullName evidence="5">MYND-type domain-containing protein</fullName>
    </recommendedName>
</protein>
<keyword evidence="1" id="KW-0479">Metal-binding</keyword>
<dbReference type="EMBL" id="JAQMWT010000584">
    <property type="protein sequence ID" value="KAJ8599170.1"/>
    <property type="molecule type" value="Genomic_DNA"/>
</dbReference>
<sequence>MDRPCEACGTPARKRCAKCLASYYCSADCQRAAYGSHNELCVWRRTRDVAIRDATGGKTQLCVNYFRVAADGSVSRGQFDLRRGAPSLDTRAYDMLTAGTVVLHLRNTKTGDRAALLGLQDEGSGATTWLAFDVIDVFKDPARWVQHTSSLLLDHHARLRRPEKKKKKKAAAAAAAVLPKLLDALKAHCCEEGEDEIHL</sequence>
<dbReference type="SUPFAM" id="SSF144232">
    <property type="entry name" value="HIT/MYND zinc finger-like"/>
    <property type="match status" value="1"/>
</dbReference>
<evidence type="ECO:0000256" key="1">
    <source>
        <dbReference type="ARBA" id="ARBA00022723"/>
    </source>
</evidence>
<dbReference type="Proteomes" id="UP001230188">
    <property type="component" value="Unassembled WGS sequence"/>
</dbReference>
<feature type="domain" description="MYND-type" evidence="5">
    <location>
        <begin position="5"/>
        <end position="41"/>
    </location>
</feature>
<dbReference type="AlphaFoldDB" id="A0AAD7U7C1"/>
<evidence type="ECO:0000256" key="3">
    <source>
        <dbReference type="ARBA" id="ARBA00022833"/>
    </source>
</evidence>
<dbReference type="GO" id="GO:0008270">
    <property type="term" value="F:zinc ion binding"/>
    <property type="evidence" value="ECO:0007669"/>
    <property type="project" value="UniProtKB-KW"/>
</dbReference>
<dbReference type="InterPro" id="IPR002893">
    <property type="entry name" value="Znf_MYND"/>
</dbReference>
<dbReference type="Gene3D" id="6.10.140.2220">
    <property type="match status" value="1"/>
</dbReference>
<dbReference type="Pfam" id="PF01753">
    <property type="entry name" value="zf-MYND"/>
    <property type="match status" value="1"/>
</dbReference>
<dbReference type="PROSITE" id="PS01360">
    <property type="entry name" value="ZF_MYND_1"/>
    <property type="match status" value="1"/>
</dbReference>
<evidence type="ECO:0000313" key="6">
    <source>
        <dbReference type="EMBL" id="KAJ8599170.1"/>
    </source>
</evidence>
<accession>A0AAD7U7C1</accession>
<reference evidence="6" key="1">
    <citation type="submission" date="2023-01" db="EMBL/GenBank/DDBJ databases">
        <title>Metagenome sequencing of chrysophaentin producing Chrysophaeum taylorii.</title>
        <authorList>
            <person name="Davison J."/>
            <person name="Bewley C."/>
        </authorList>
    </citation>
    <scope>NUCLEOTIDE SEQUENCE</scope>
    <source>
        <strain evidence="6">NIES-1699</strain>
    </source>
</reference>
<evidence type="ECO:0000313" key="7">
    <source>
        <dbReference type="Proteomes" id="UP001230188"/>
    </source>
</evidence>
<evidence type="ECO:0000256" key="4">
    <source>
        <dbReference type="PROSITE-ProRule" id="PRU00134"/>
    </source>
</evidence>
<dbReference type="PROSITE" id="PS50865">
    <property type="entry name" value="ZF_MYND_2"/>
    <property type="match status" value="1"/>
</dbReference>
<evidence type="ECO:0000259" key="5">
    <source>
        <dbReference type="PROSITE" id="PS50865"/>
    </source>
</evidence>
<organism evidence="6 7">
    <name type="scientific">Chrysophaeum taylorii</name>
    <dbReference type="NCBI Taxonomy" id="2483200"/>
    <lineage>
        <taxon>Eukaryota</taxon>
        <taxon>Sar</taxon>
        <taxon>Stramenopiles</taxon>
        <taxon>Ochrophyta</taxon>
        <taxon>Pelagophyceae</taxon>
        <taxon>Pelagomonadales</taxon>
        <taxon>Pelagomonadaceae</taxon>
        <taxon>Chrysophaeum</taxon>
    </lineage>
</organism>